<evidence type="ECO:0000256" key="3">
    <source>
        <dbReference type="ARBA" id="ARBA00022782"/>
    </source>
</evidence>
<comment type="function">
    <text evidence="1">JanA and janB regulate somatic sex differentiation.</text>
</comment>
<dbReference type="GO" id="GO:0101006">
    <property type="term" value="F:protein histidine phosphatase activity"/>
    <property type="evidence" value="ECO:0007669"/>
    <property type="project" value="TreeGrafter"/>
</dbReference>
<organism evidence="7 8">
    <name type="scientific">Tieghemostelium lacteum</name>
    <name type="common">Slime mold</name>
    <name type="synonym">Dictyostelium lacteum</name>
    <dbReference type="NCBI Taxonomy" id="361077"/>
    <lineage>
        <taxon>Eukaryota</taxon>
        <taxon>Amoebozoa</taxon>
        <taxon>Evosea</taxon>
        <taxon>Eumycetozoa</taxon>
        <taxon>Dictyostelia</taxon>
        <taxon>Dictyosteliales</taxon>
        <taxon>Raperosteliaceae</taxon>
        <taxon>Tieghemostelium</taxon>
    </lineage>
</organism>
<evidence type="ECO:0000256" key="4">
    <source>
        <dbReference type="ARBA" id="ARBA00022928"/>
    </source>
</evidence>
<dbReference type="InterPro" id="IPR038596">
    <property type="entry name" value="Janus_sf"/>
</dbReference>
<evidence type="ECO:0000256" key="6">
    <source>
        <dbReference type="PIRSR" id="PIRSR607702-2"/>
    </source>
</evidence>
<dbReference type="Proteomes" id="UP000076078">
    <property type="component" value="Unassembled WGS sequence"/>
</dbReference>
<dbReference type="GO" id="GO:0005829">
    <property type="term" value="C:cytosol"/>
    <property type="evidence" value="ECO:0007669"/>
    <property type="project" value="TreeGrafter"/>
</dbReference>
<feature type="active site" description="Proton acceptor" evidence="5">
    <location>
        <position position="62"/>
    </location>
</feature>
<keyword evidence="4" id="KW-0726">Sexual differentiation</keyword>
<dbReference type="GO" id="GO:0007548">
    <property type="term" value="P:sex differentiation"/>
    <property type="evidence" value="ECO:0007669"/>
    <property type="project" value="UniProtKB-KW"/>
</dbReference>
<dbReference type="OMA" id="TDTEAYH"/>
<dbReference type="EMBL" id="LODT01000022">
    <property type="protein sequence ID" value="KYQ94269.1"/>
    <property type="molecule type" value="Genomic_DNA"/>
</dbReference>
<keyword evidence="8" id="KW-1185">Reference proteome</keyword>
<gene>
    <name evidence="7" type="ORF">DLAC_11590</name>
</gene>
<dbReference type="InterPro" id="IPR007702">
    <property type="entry name" value="Janus"/>
</dbReference>
<dbReference type="FunCoup" id="A0A151ZK39">
    <property type="interactions" value="49"/>
</dbReference>
<dbReference type="Gene3D" id="3.50.20.20">
    <property type="entry name" value="Janus/Ocnus"/>
    <property type="match status" value="1"/>
</dbReference>
<dbReference type="GO" id="GO:0030154">
    <property type="term" value="P:cell differentiation"/>
    <property type="evidence" value="ECO:0007669"/>
    <property type="project" value="UniProtKB-KW"/>
</dbReference>
<dbReference type="Pfam" id="PF05005">
    <property type="entry name" value="Ocnus"/>
    <property type="match status" value="1"/>
</dbReference>
<proteinExistence type="inferred from homology"/>
<evidence type="ECO:0000256" key="2">
    <source>
        <dbReference type="ARBA" id="ARBA00010971"/>
    </source>
</evidence>
<dbReference type="AlphaFoldDB" id="A0A151ZK39"/>
<feature type="binding site" evidence="6">
    <location>
        <position position="25"/>
    </location>
    <ligand>
        <name>substrate</name>
    </ligand>
</feature>
<comment type="similarity">
    <text evidence="2">Belongs to the janus family.</text>
</comment>
<dbReference type="PANTHER" id="PTHR12258:SF5">
    <property type="entry name" value="BCDNA.GH02250-RELATED"/>
    <property type="match status" value="1"/>
</dbReference>
<reference evidence="7 8" key="1">
    <citation type="submission" date="2015-12" db="EMBL/GenBank/DDBJ databases">
        <title>Dictyostelia acquired genes for synthesis and detection of signals that induce cell-type specialization by lateral gene transfer from prokaryotes.</title>
        <authorList>
            <person name="Gloeckner G."/>
            <person name="Schaap P."/>
        </authorList>
    </citation>
    <scope>NUCLEOTIDE SEQUENCE [LARGE SCALE GENOMIC DNA]</scope>
    <source>
        <strain evidence="7 8">TK</strain>
    </source>
</reference>
<dbReference type="PANTHER" id="PTHR12258">
    <property type="entry name" value="JANUS-A/JANUS-B"/>
    <property type="match status" value="1"/>
</dbReference>
<evidence type="ECO:0000313" key="7">
    <source>
        <dbReference type="EMBL" id="KYQ94269.1"/>
    </source>
</evidence>
<name>A0A151ZK39_TIELA</name>
<keyword evidence="3" id="KW-0221">Differentiation</keyword>
<dbReference type="InParanoid" id="A0A151ZK39"/>
<dbReference type="SUPFAM" id="SSF143724">
    <property type="entry name" value="PHP14-like"/>
    <property type="match status" value="1"/>
</dbReference>
<protein>
    <submittedName>
        <fullName evidence="7">Uncharacterized protein</fullName>
    </submittedName>
</protein>
<accession>A0A151ZK39</accession>
<comment type="caution">
    <text evidence="7">The sequence shown here is derived from an EMBL/GenBank/DDBJ whole genome shotgun (WGS) entry which is preliminary data.</text>
</comment>
<evidence type="ECO:0000313" key="8">
    <source>
        <dbReference type="Proteomes" id="UP000076078"/>
    </source>
</evidence>
<evidence type="ECO:0000256" key="5">
    <source>
        <dbReference type="PIRSR" id="PIRSR607702-1"/>
    </source>
</evidence>
<sequence length="141" mass="16332">MNTIQSVKYPNRIYQCIINHIGDEKYVLLRCEPYKLTDDDGKDLTDIKELYVFSSCDSEDYHSGQLKWYISETESQLKGIWRSPECLGGGIIDFNPSESKLKCYGTSYGFGDPDIEIVRDILETFYPDFQRNVNVTNYVRG</sequence>
<dbReference type="OrthoDB" id="10249612at2759"/>
<evidence type="ECO:0000256" key="1">
    <source>
        <dbReference type="ARBA" id="ARBA00002508"/>
    </source>
</evidence>